<keyword evidence="4" id="KW-0233">DNA recombination</keyword>
<dbReference type="PANTHER" id="PTHR33258:SF1">
    <property type="entry name" value="TRANSPOSASE INSL FOR INSERTION SEQUENCE ELEMENT IS186A-RELATED"/>
    <property type="match status" value="1"/>
</dbReference>
<dbReference type="eggNOG" id="COG3385">
    <property type="taxonomic scope" value="Bacteria"/>
</dbReference>
<dbReference type="EMBL" id="CP003261">
    <property type="protein sequence ID" value="AGK96677.1"/>
    <property type="molecule type" value="Genomic_DNA"/>
</dbReference>
<dbReference type="Proteomes" id="UP000013523">
    <property type="component" value="Chromosome"/>
</dbReference>
<dbReference type="GO" id="GO:0006313">
    <property type="term" value="P:DNA transposition"/>
    <property type="evidence" value="ECO:0007669"/>
    <property type="project" value="InterPro"/>
</dbReference>
<dbReference type="Pfam" id="PF01609">
    <property type="entry name" value="DDE_Tnp_1"/>
    <property type="match status" value="1"/>
</dbReference>
<protein>
    <submittedName>
        <fullName evidence="6">Transposase</fullName>
    </submittedName>
</protein>
<evidence type="ECO:0000259" key="5">
    <source>
        <dbReference type="Pfam" id="PF01609"/>
    </source>
</evidence>
<dbReference type="OrthoDB" id="258760at2"/>
<comment type="similarity">
    <text evidence="1">Belongs to the transposase 11 family.</text>
</comment>
<accession>R4K0R2</accession>
<sequence length="473" mass="54746">MMENGIKHLSKQLLKYFSKEEIEKIARKVGFVQREGKLKAWQFLYLCAFSQLDVSKDTLITMSANLSSKTKTTVSSQAIDQRLNDKAIEFLKEIFTRLLSSVTLTNSNIPTIWDSHFNRIRIVDSTAFQVPEIYKSIYPGSGGSSQPSGLKIQLEYELKSGNFMHIDVGPGSGNDNTFGSKIKDTFKAGDLSLRDLGYFNFKDFEDMENKKSFYVSRLKPNIAVYVKNENVEYLKNGQPKKSTIYKRLLLKDAANEMQEGEIKEISDVFVGRIEKRKVRLVIYKLTKNQFKERKDKVFKNAIKKGIKKSANTIDLMGITIYITNISNDILFTKQIHEIYSLRWQVELMFKIWKSIFHISSVKPVKIERFKCQLYGKLILLVLSSIVIFKMRSELLKKKKFEASEIKTAEIVHEYVGELYFSFMTPSNNSKVLIRIYNCICKNGRKSHRKDKKTFFDILGVSYNHQERRCKPAA</sequence>
<dbReference type="AlphaFoldDB" id="R4K0R2"/>
<dbReference type="GO" id="GO:0003677">
    <property type="term" value="F:DNA binding"/>
    <property type="evidence" value="ECO:0007669"/>
    <property type="project" value="UniProtKB-KW"/>
</dbReference>
<dbReference type="PANTHER" id="PTHR33258">
    <property type="entry name" value="TRANSPOSASE INSL FOR INSERTION SEQUENCE ELEMENT IS186A-RELATED"/>
    <property type="match status" value="1"/>
</dbReference>
<dbReference type="HOGENOM" id="CLU_042765_0_0_9"/>
<evidence type="ECO:0000256" key="3">
    <source>
        <dbReference type="ARBA" id="ARBA00023125"/>
    </source>
</evidence>
<evidence type="ECO:0000256" key="1">
    <source>
        <dbReference type="ARBA" id="ARBA00010075"/>
    </source>
</evidence>
<proteinExistence type="inferred from homology"/>
<dbReference type="SUPFAM" id="SSF53098">
    <property type="entry name" value="Ribonuclease H-like"/>
    <property type="match status" value="1"/>
</dbReference>
<name>R4K0R2_CLOPA</name>
<evidence type="ECO:0000256" key="2">
    <source>
        <dbReference type="ARBA" id="ARBA00022578"/>
    </source>
</evidence>
<evidence type="ECO:0000256" key="4">
    <source>
        <dbReference type="ARBA" id="ARBA00023172"/>
    </source>
</evidence>
<keyword evidence="7" id="KW-1185">Reference proteome</keyword>
<dbReference type="InterPro" id="IPR012337">
    <property type="entry name" value="RNaseH-like_sf"/>
</dbReference>
<dbReference type="GO" id="GO:0004803">
    <property type="term" value="F:transposase activity"/>
    <property type="evidence" value="ECO:0007669"/>
    <property type="project" value="InterPro"/>
</dbReference>
<keyword evidence="3" id="KW-0238">DNA-binding</keyword>
<dbReference type="NCBIfam" id="NF033592">
    <property type="entry name" value="transpos_IS4_1"/>
    <property type="match status" value="1"/>
</dbReference>
<dbReference type="KEGG" id="cpas:Clopa_1762"/>
<gene>
    <name evidence="6" type="ORF">Clopa_1762</name>
</gene>
<keyword evidence="2" id="KW-0815">Transposition</keyword>
<organism evidence="6 7">
    <name type="scientific">Clostridium pasteurianum BC1</name>
    <dbReference type="NCBI Taxonomy" id="86416"/>
    <lineage>
        <taxon>Bacteria</taxon>
        <taxon>Bacillati</taxon>
        <taxon>Bacillota</taxon>
        <taxon>Clostridia</taxon>
        <taxon>Eubacteriales</taxon>
        <taxon>Clostridiaceae</taxon>
        <taxon>Clostridium</taxon>
    </lineage>
</organism>
<evidence type="ECO:0000313" key="7">
    <source>
        <dbReference type="Proteomes" id="UP000013523"/>
    </source>
</evidence>
<feature type="domain" description="Transposase IS4-like" evidence="5">
    <location>
        <begin position="117"/>
        <end position="382"/>
    </location>
</feature>
<dbReference type="InterPro" id="IPR047952">
    <property type="entry name" value="Transpos_IS4"/>
</dbReference>
<dbReference type="InterPro" id="IPR002559">
    <property type="entry name" value="Transposase_11"/>
</dbReference>
<reference evidence="6 7" key="1">
    <citation type="submission" date="2012-01" db="EMBL/GenBank/DDBJ databases">
        <title>Complete sequence of chromosome of Clostridium pasteurianum BC1.</title>
        <authorList>
            <consortium name="US DOE Joint Genome Institute"/>
            <person name="Lucas S."/>
            <person name="Han J."/>
            <person name="Lapidus A."/>
            <person name="Cheng J.-F."/>
            <person name="Goodwin L."/>
            <person name="Pitluck S."/>
            <person name="Peters L."/>
            <person name="Mikhailova N."/>
            <person name="Teshima H."/>
            <person name="Detter J.C."/>
            <person name="Han C."/>
            <person name="Tapia R."/>
            <person name="Land M."/>
            <person name="Hauser L."/>
            <person name="Kyrpides N."/>
            <person name="Ivanova N."/>
            <person name="Pagani I."/>
            <person name="Dunn J."/>
            <person name="Taghavi S."/>
            <person name="Francis A."/>
            <person name="van der Lelie D."/>
            <person name="Woyke T."/>
        </authorList>
    </citation>
    <scope>NUCLEOTIDE SEQUENCE [LARGE SCALE GENOMIC DNA]</scope>
    <source>
        <strain evidence="6 7">BC1</strain>
    </source>
</reference>
<dbReference type="RefSeq" id="WP_015614995.1">
    <property type="nucleotide sequence ID" value="NC_021182.1"/>
</dbReference>
<evidence type="ECO:0000313" key="6">
    <source>
        <dbReference type="EMBL" id="AGK96677.1"/>
    </source>
</evidence>
<dbReference type="PATRIC" id="fig|86416.3.peg.1739"/>